<accession>A0A7J8A8K0</accession>
<keyword evidence="2" id="KW-1185">Reference proteome</keyword>
<name>A0A7J8A8K0_PIPKU</name>
<comment type="caution">
    <text evidence="1">The sequence shown here is derived from an EMBL/GenBank/DDBJ whole genome shotgun (WGS) entry which is preliminary data.</text>
</comment>
<sequence>MVETHRTKAQDSDCIFKIPTFPCKAMFLENTNTHLQFQGVNLDYSKIIILILFPWSSDGYNTLFWTWSHERKSGNDRINSGKYLKVLASRDRFGSMDRALAWGLKGPGFNSGQGHIPWLRAYPQ</sequence>
<organism evidence="1 2">
    <name type="scientific">Pipistrellus kuhlii</name>
    <name type="common">Kuhl's pipistrelle</name>
    <dbReference type="NCBI Taxonomy" id="59472"/>
    <lineage>
        <taxon>Eukaryota</taxon>
        <taxon>Metazoa</taxon>
        <taxon>Chordata</taxon>
        <taxon>Craniata</taxon>
        <taxon>Vertebrata</taxon>
        <taxon>Euteleostomi</taxon>
        <taxon>Mammalia</taxon>
        <taxon>Eutheria</taxon>
        <taxon>Laurasiatheria</taxon>
        <taxon>Chiroptera</taxon>
        <taxon>Yangochiroptera</taxon>
        <taxon>Vespertilionidae</taxon>
        <taxon>Pipistrellus</taxon>
    </lineage>
</organism>
<gene>
    <name evidence="1" type="ORF">mPipKuh1_008951</name>
</gene>
<proteinExistence type="predicted"/>
<dbReference type="AlphaFoldDB" id="A0A7J8A8K0"/>
<dbReference type="Proteomes" id="UP000558488">
    <property type="component" value="Unassembled WGS sequence"/>
</dbReference>
<evidence type="ECO:0000313" key="2">
    <source>
        <dbReference type="Proteomes" id="UP000558488"/>
    </source>
</evidence>
<evidence type="ECO:0000313" key="1">
    <source>
        <dbReference type="EMBL" id="KAF6382595.1"/>
    </source>
</evidence>
<protein>
    <submittedName>
        <fullName evidence="1">Uncharacterized protein</fullName>
    </submittedName>
</protein>
<dbReference type="EMBL" id="JACAGB010000002">
    <property type="protein sequence ID" value="KAF6382595.1"/>
    <property type="molecule type" value="Genomic_DNA"/>
</dbReference>
<reference evidence="1 2" key="1">
    <citation type="journal article" date="2020" name="Nature">
        <title>Six reference-quality genomes reveal evolution of bat adaptations.</title>
        <authorList>
            <person name="Jebb D."/>
            <person name="Huang Z."/>
            <person name="Pippel M."/>
            <person name="Hughes G.M."/>
            <person name="Lavrichenko K."/>
            <person name="Devanna P."/>
            <person name="Winkler S."/>
            <person name="Jermiin L.S."/>
            <person name="Skirmuntt E.C."/>
            <person name="Katzourakis A."/>
            <person name="Burkitt-Gray L."/>
            <person name="Ray D.A."/>
            <person name="Sullivan K.A.M."/>
            <person name="Roscito J.G."/>
            <person name="Kirilenko B.M."/>
            <person name="Davalos L.M."/>
            <person name="Corthals A.P."/>
            <person name="Power M.L."/>
            <person name="Jones G."/>
            <person name="Ransome R.D."/>
            <person name="Dechmann D.K.N."/>
            <person name="Locatelli A.G."/>
            <person name="Puechmaille S.J."/>
            <person name="Fedrigo O."/>
            <person name="Jarvis E.D."/>
            <person name="Hiller M."/>
            <person name="Vernes S.C."/>
            <person name="Myers E.W."/>
            <person name="Teeling E.C."/>
        </authorList>
    </citation>
    <scope>NUCLEOTIDE SEQUENCE [LARGE SCALE GENOMIC DNA]</scope>
    <source>
        <strain evidence="1">MPipKuh1</strain>
        <tissue evidence="1">Flight muscle</tissue>
    </source>
</reference>